<feature type="domain" description="ABC transporter" evidence="8">
    <location>
        <begin position="6"/>
        <end position="236"/>
    </location>
</feature>
<organism evidence="9 10">
    <name type="scientific">Aureimonas glaciei</name>
    <dbReference type="NCBI Taxonomy" id="1776957"/>
    <lineage>
        <taxon>Bacteria</taxon>
        <taxon>Pseudomonadati</taxon>
        <taxon>Pseudomonadota</taxon>
        <taxon>Alphaproteobacteria</taxon>
        <taxon>Hyphomicrobiales</taxon>
        <taxon>Aurantimonadaceae</taxon>
        <taxon>Aureimonas</taxon>
    </lineage>
</organism>
<dbReference type="InterPro" id="IPR012340">
    <property type="entry name" value="NA-bd_OB-fold"/>
</dbReference>
<dbReference type="Gene3D" id="2.40.50.140">
    <property type="entry name" value="Nucleic acid-binding proteins"/>
    <property type="match status" value="1"/>
</dbReference>
<dbReference type="NCBIfam" id="TIGR01187">
    <property type="entry name" value="potA"/>
    <property type="match status" value="1"/>
</dbReference>
<dbReference type="Proteomes" id="UP000613160">
    <property type="component" value="Unassembled WGS sequence"/>
</dbReference>
<dbReference type="RefSeq" id="WP_188850686.1">
    <property type="nucleotide sequence ID" value="NZ_BMJJ01000004.1"/>
</dbReference>
<keyword evidence="10" id="KW-1185">Reference proteome</keyword>
<dbReference type="GO" id="GO:0043190">
    <property type="term" value="C:ATP-binding cassette (ABC) transporter complex"/>
    <property type="evidence" value="ECO:0007669"/>
    <property type="project" value="InterPro"/>
</dbReference>
<evidence type="ECO:0000256" key="1">
    <source>
        <dbReference type="ARBA" id="ARBA00022448"/>
    </source>
</evidence>
<comment type="caution">
    <text evidence="9">The sequence shown here is derived from an EMBL/GenBank/DDBJ whole genome shotgun (WGS) entry which is preliminary data.</text>
</comment>
<keyword evidence="2 7" id="KW-1003">Cell membrane</keyword>
<dbReference type="PANTHER" id="PTHR42781">
    <property type="entry name" value="SPERMIDINE/PUTRESCINE IMPORT ATP-BINDING PROTEIN POTA"/>
    <property type="match status" value="1"/>
</dbReference>
<keyword evidence="1 7" id="KW-0813">Transport</keyword>
<comment type="function">
    <text evidence="7">Part of the ABC transporter complex PotABCD involved in spermidine/putrescine import. Responsible for energy coupling to the transport system.</text>
</comment>
<keyword evidence="4 7" id="KW-0067">ATP-binding</keyword>
<evidence type="ECO:0000256" key="5">
    <source>
        <dbReference type="ARBA" id="ARBA00022967"/>
    </source>
</evidence>
<evidence type="ECO:0000256" key="6">
    <source>
        <dbReference type="ARBA" id="ARBA00023136"/>
    </source>
</evidence>
<dbReference type="PANTHER" id="PTHR42781:SF6">
    <property type="entry name" value="SPERMIDINE_PUTRESCINE IMPORT ATP-BINDING PROTEIN POTA"/>
    <property type="match status" value="1"/>
</dbReference>
<dbReference type="GO" id="GO:0015847">
    <property type="term" value="P:putrescine transport"/>
    <property type="evidence" value="ECO:0007669"/>
    <property type="project" value="UniProtKB-ARBA"/>
</dbReference>
<reference evidence="9" key="2">
    <citation type="submission" date="2020-09" db="EMBL/GenBank/DDBJ databases">
        <authorList>
            <person name="Sun Q."/>
            <person name="Zhou Y."/>
        </authorList>
    </citation>
    <scope>NUCLEOTIDE SEQUENCE</scope>
    <source>
        <strain evidence="9">CGMCC 1.15493</strain>
    </source>
</reference>
<dbReference type="InterPro" id="IPR050093">
    <property type="entry name" value="ABC_SmlMolc_Importer"/>
</dbReference>
<accession>A0A917DAX7</accession>
<sequence>MTNSFIHFHGVSKDYGPIRVIEQLNLEVSKGEFLSLLGPSGSGKTTILMMLAGFEAPTAGTIWLDGQRIHELPPHQRGMGVVFQNYALFPHMTVAENVAFPLQMRGLPRAEIADRVAKALDRVQLAHLGSRKPDQLSGGQQQRVALTRALVFEPKVVLMDEPLGALDKQLREQMQLEIRALHRRLGLSIVFVTHDQSEALTMSDRVAIFDKGRIAQIGTASEVYDRPASQFVSQFIGETNLVAGTVTGRSGGELSVDLGEGMQITAVPPVAPPAEAKAVVVSIRPERLALGEAAAGHANRLTATVDDVVYQGDHLRLHLSAGPLKLVARSERAASAPTVGSTTAVGFAAADCSVFAG</sequence>
<dbReference type="AlphaFoldDB" id="A0A917DAX7"/>
<dbReference type="InterPro" id="IPR003593">
    <property type="entry name" value="AAA+_ATPase"/>
</dbReference>
<dbReference type="InterPro" id="IPR013611">
    <property type="entry name" value="Transp-assoc_OB_typ2"/>
</dbReference>
<keyword evidence="6 7" id="KW-0472">Membrane</keyword>
<gene>
    <name evidence="7" type="primary">potA</name>
    <name evidence="9" type="ORF">GCM10011335_22550</name>
</gene>
<evidence type="ECO:0000256" key="2">
    <source>
        <dbReference type="ARBA" id="ARBA00022475"/>
    </source>
</evidence>
<protein>
    <recommendedName>
        <fullName evidence="7">Spermidine/putrescine import ATP-binding protein PotA</fullName>
        <ecNumber evidence="7">7.6.2.11</ecNumber>
    </recommendedName>
</protein>
<comment type="catalytic activity">
    <reaction evidence="7">
        <text>ATP + H2O + polyamine-[polyamine-binding protein]Side 1 = ADP + phosphate + polyamineSide 2 + [polyamine-binding protein]Side 1.</text>
        <dbReference type="EC" id="7.6.2.11"/>
    </reaction>
</comment>
<reference evidence="9" key="1">
    <citation type="journal article" date="2014" name="Int. J. Syst. Evol. Microbiol.">
        <title>Complete genome sequence of Corynebacterium casei LMG S-19264T (=DSM 44701T), isolated from a smear-ripened cheese.</title>
        <authorList>
            <consortium name="US DOE Joint Genome Institute (JGI-PGF)"/>
            <person name="Walter F."/>
            <person name="Albersmeier A."/>
            <person name="Kalinowski J."/>
            <person name="Ruckert C."/>
        </authorList>
    </citation>
    <scope>NUCLEOTIDE SEQUENCE</scope>
    <source>
        <strain evidence="9">CGMCC 1.15493</strain>
    </source>
</reference>
<evidence type="ECO:0000313" key="9">
    <source>
        <dbReference type="EMBL" id="GGD19175.1"/>
    </source>
</evidence>
<keyword evidence="5 7" id="KW-1278">Translocase</keyword>
<dbReference type="Pfam" id="PF00005">
    <property type="entry name" value="ABC_tran"/>
    <property type="match status" value="1"/>
</dbReference>
<dbReference type="SUPFAM" id="SSF52540">
    <property type="entry name" value="P-loop containing nucleoside triphosphate hydrolases"/>
    <property type="match status" value="1"/>
</dbReference>
<dbReference type="GO" id="GO:0016887">
    <property type="term" value="F:ATP hydrolysis activity"/>
    <property type="evidence" value="ECO:0007669"/>
    <property type="project" value="InterPro"/>
</dbReference>
<dbReference type="Pfam" id="PF08402">
    <property type="entry name" value="TOBE_2"/>
    <property type="match status" value="1"/>
</dbReference>
<dbReference type="Gene3D" id="2.40.50.100">
    <property type="match status" value="1"/>
</dbReference>
<proteinExistence type="inferred from homology"/>
<dbReference type="PROSITE" id="PS50893">
    <property type="entry name" value="ABC_TRANSPORTER_2"/>
    <property type="match status" value="1"/>
</dbReference>
<name>A0A917DAX7_9HYPH</name>
<comment type="subunit">
    <text evidence="7">The complex is composed of two ATP-binding proteins (PotA), two transmembrane proteins (PotB and PotC) and a solute-binding protein (PotD).</text>
</comment>
<evidence type="ECO:0000256" key="4">
    <source>
        <dbReference type="ARBA" id="ARBA00022840"/>
    </source>
</evidence>
<evidence type="ECO:0000256" key="3">
    <source>
        <dbReference type="ARBA" id="ARBA00022741"/>
    </source>
</evidence>
<comment type="similarity">
    <text evidence="7">Belongs to the ABC transporter superfamily. Spermidine/putrescine importer (TC 3.A.1.11.1) family.</text>
</comment>
<dbReference type="FunFam" id="3.40.50.300:FF:000133">
    <property type="entry name" value="Spermidine/putrescine import ATP-binding protein PotA"/>
    <property type="match status" value="1"/>
</dbReference>
<keyword evidence="3 7" id="KW-0547">Nucleotide-binding</keyword>
<dbReference type="SMART" id="SM00382">
    <property type="entry name" value="AAA"/>
    <property type="match status" value="1"/>
</dbReference>
<dbReference type="GO" id="GO:0005524">
    <property type="term" value="F:ATP binding"/>
    <property type="evidence" value="ECO:0007669"/>
    <property type="project" value="UniProtKB-KW"/>
</dbReference>
<evidence type="ECO:0000313" key="10">
    <source>
        <dbReference type="Proteomes" id="UP000613160"/>
    </source>
</evidence>
<evidence type="ECO:0000256" key="7">
    <source>
        <dbReference type="RuleBase" id="RU364083"/>
    </source>
</evidence>
<dbReference type="InterPro" id="IPR005893">
    <property type="entry name" value="PotA-like"/>
</dbReference>
<evidence type="ECO:0000259" key="8">
    <source>
        <dbReference type="PROSITE" id="PS50893"/>
    </source>
</evidence>
<dbReference type="InterPro" id="IPR027417">
    <property type="entry name" value="P-loop_NTPase"/>
</dbReference>
<dbReference type="Gene3D" id="3.40.50.300">
    <property type="entry name" value="P-loop containing nucleotide triphosphate hydrolases"/>
    <property type="match status" value="1"/>
</dbReference>
<dbReference type="GO" id="GO:0015417">
    <property type="term" value="F:ABC-type polyamine transporter activity"/>
    <property type="evidence" value="ECO:0007669"/>
    <property type="project" value="UniProtKB-EC"/>
</dbReference>
<dbReference type="InterPro" id="IPR008995">
    <property type="entry name" value="Mo/tungstate-bd_C_term_dom"/>
</dbReference>
<dbReference type="InterPro" id="IPR003439">
    <property type="entry name" value="ABC_transporter-like_ATP-bd"/>
</dbReference>
<dbReference type="EC" id="7.6.2.11" evidence="7"/>
<dbReference type="EMBL" id="BMJJ01000004">
    <property type="protein sequence ID" value="GGD19175.1"/>
    <property type="molecule type" value="Genomic_DNA"/>
</dbReference>
<dbReference type="SUPFAM" id="SSF50331">
    <property type="entry name" value="MOP-like"/>
    <property type="match status" value="1"/>
</dbReference>